<name>A0A2P2IXS8_RHIMU</name>
<dbReference type="EMBL" id="GGEC01005541">
    <property type="protein sequence ID" value="MBW86024.1"/>
    <property type="molecule type" value="Transcribed_RNA"/>
</dbReference>
<evidence type="ECO:0000313" key="2">
    <source>
        <dbReference type="EMBL" id="MBW86024.1"/>
    </source>
</evidence>
<sequence length="65" mass="7385">MISMFATEKKRQTNKGKIPSPLAKKASMRDNMRTTFAMLINNQGDTMNKVALFQQLKNHIITSTL</sequence>
<evidence type="ECO:0000256" key="1">
    <source>
        <dbReference type="SAM" id="MobiDB-lite"/>
    </source>
</evidence>
<organism evidence="2">
    <name type="scientific">Rhizophora mucronata</name>
    <name type="common">Asiatic mangrove</name>
    <dbReference type="NCBI Taxonomy" id="61149"/>
    <lineage>
        <taxon>Eukaryota</taxon>
        <taxon>Viridiplantae</taxon>
        <taxon>Streptophyta</taxon>
        <taxon>Embryophyta</taxon>
        <taxon>Tracheophyta</taxon>
        <taxon>Spermatophyta</taxon>
        <taxon>Magnoliopsida</taxon>
        <taxon>eudicotyledons</taxon>
        <taxon>Gunneridae</taxon>
        <taxon>Pentapetalae</taxon>
        <taxon>rosids</taxon>
        <taxon>fabids</taxon>
        <taxon>Malpighiales</taxon>
        <taxon>Rhizophoraceae</taxon>
        <taxon>Rhizophora</taxon>
    </lineage>
</organism>
<dbReference type="AlphaFoldDB" id="A0A2P2IXS8"/>
<proteinExistence type="predicted"/>
<reference evidence="2" key="1">
    <citation type="submission" date="2018-02" db="EMBL/GenBank/DDBJ databases">
        <title>Rhizophora mucronata_Transcriptome.</title>
        <authorList>
            <person name="Meera S.P."/>
            <person name="Sreeshan A."/>
            <person name="Augustine A."/>
        </authorList>
    </citation>
    <scope>NUCLEOTIDE SEQUENCE</scope>
    <source>
        <tissue evidence="2">Leaf</tissue>
    </source>
</reference>
<protein>
    <submittedName>
        <fullName evidence="2">Uncharacterized protein</fullName>
    </submittedName>
</protein>
<feature type="region of interest" description="Disordered" evidence="1">
    <location>
        <begin position="1"/>
        <end position="27"/>
    </location>
</feature>
<accession>A0A2P2IXS8</accession>